<sequence>MDKLNLFDRTRPYKMRWYGDWQSYLLKDLCGICSAGIESGDVHVLGKCFTFTITITPNLQPPKCLKMNCHKMMTYAATLPDLPMKRRVANIPCRQETQRW</sequence>
<reference evidence="2" key="1">
    <citation type="journal article" date="2011" name="Nat. Biotechnol.">
        <title>The genomic sequence of the Chinese hamster ovary (CHO)-K1 cell line.</title>
        <authorList>
            <person name="Xu X."/>
            <person name="Nagarajan H."/>
            <person name="Lewis N.E."/>
            <person name="Pan S."/>
            <person name="Cai Z."/>
            <person name="Liu X."/>
            <person name="Chen W."/>
            <person name="Xie M."/>
            <person name="Wang W."/>
            <person name="Hammond S."/>
            <person name="Andersen M.R."/>
            <person name="Neff N."/>
            <person name="Passarelli B."/>
            <person name="Koh W."/>
            <person name="Fan H.C."/>
            <person name="Wang J."/>
            <person name="Gui Y."/>
            <person name="Lee K.H."/>
            <person name="Betenbaugh M.J."/>
            <person name="Quake S.R."/>
            <person name="Famili I."/>
            <person name="Palsson B.O."/>
            <person name="Wang J."/>
        </authorList>
    </citation>
    <scope>NUCLEOTIDE SEQUENCE [LARGE SCALE GENOMIC DNA]</scope>
    <source>
        <strain evidence="2">CHO K1 cell line</strain>
    </source>
</reference>
<evidence type="ECO:0000313" key="2">
    <source>
        <dbReference type="Proteomes" id="UP000001075"/>
    </source>
</evidence>
<organism evidence="1 2">
    <name type="scientific">Cricetulus griseus</name>
    <name type="common">Chinese hamster</name>
    <name type="synonym">Cricetulus barabensis griseus</name>
    <dbReference type="NCBI Taxonomy" id="10029"/>
    <lineage>
        <taxon>Eukaryota</taxon>
        <taxon>Metazoa</taxon>
        <taxon>Chordata</taxon>
        <taxon>Craniata</taxon>
        <taxon>Vertebrata</taxon>
        <taxon>Euteleostomi</taxon>
        <taxon>Mammalia</taxon>
        <taxon>Eutheria</taxon>
        <taxon>Euarchontoglires</taxon>
        <taxon>Glires</taxon>
        <taxon>Rodentia</taxon>
        <taxon>Myomorpha</taxon>
        <taxon>Muroidea</taxon>
        <taxon>Cricetidae</taxon>
        <taxon>Cricetinae</taxon>
        <taxon>Cricetulus</taxon>
    </lineage>
</organism>
<protein>
    <submittedName>
        <fullName evidence="1">Uncharacterized protein</fullName>
    </submittedName>
</protein>
<proteinExistence type="predicted"/>
<dbReference type="EMBL" id="JH000860">
    <property type="protein sequence ID" value="EGV99694.1"/>
    <property type="molecule type" value="Genomic_DNA"/>
</dbReference>
<dbReference type="Proteomes" id="UP000001075">
    <property type="component" value="Unassembled WGS sequence"/>
</dbReference>
<gene>
    <name evidence="1" type="ORF">I79_015601</name>
</gene>
<dbReference type="AlphaFoldDB" id="G3HX82"/>
<name>G3HX82_CRIGR</name>
<accession>G3HX82</accession>
<dbReference type="InParanoid" id="G3HX82"/>
<evidence type="ECO:0000313" key="1">
    <source>
        <dbReference type="EMBL" id="EGV99694.1"/>
    </source>
</evidence>